<feature type="compositionally biased region" description="Low complexity" evidence="7">
    <location>
        <begin position="1042"/>
        <end position="1057"/>
    </location>
</feature>
<protein>
    <recommendedName>
        <fullName evidence="8">RPGR-interacting protein 1 first C2 domain-containing protein</fullName>
    </recommendedName>
</protein>
<feature type="region of interest" description="Disordered" evidence="7">
    <location>
        <begin position="1099"/>
        <end position="1166"/>
    </location>
</feature>
<keyword evidence="4" id="KW-0969">Cilium</keyword>
<feature type="region of interest" description="Disordered" evidence="7">
    <location>
        <begin position="1363"/>
        <end position="1417"/>
    </location>
</feature>
<evidence type="ECO:0000256" key="7">
    <source>
        <dbReference type="SAM" id="MobiDB-lite"/>
    </source>
</evidence>
<dbReference type="InterPro" id="IPR035892">
    <property type="entry name" value="C2_domain_sf"/>
</dbReference>
<dbReference type="GO" id="GO:0035869">
    <property type="term" value="C:ciliary transition zone"/>
    <property type="evidence" value="ECO:0007669"/>
    <property type="project" value="TreeGrafter"/>
</dbReference>
<feature type="region of interest" description="Disordered" evidence="7">
    <location>
        <begin position="1025"/>
        <end position="1062"/>
    </location>
</feature>
<feature type="region of interest" description="Disordered" evidence="7">
    <location>
        <begin position="46"/>
        <end position="81"/>
    </location>
</feature>
<evidence type="ECO:0000256" key="5">
    <source>
        <dbReference type="ARBA" id="ARBA00023273"/>
    </source>
</evidence>
<gene>
    <name evidence="9" type="ORF">ABL78_5626</name>
</gene>
<feature type="region of interest" description="Disordered" evidence="7">
    <location>
        <begin position="847"/>
        <end position="893"/>
    </location>
</feature>
<feature type="domain" description="RPGR-interacting protein 1 first C2" evidence="8">
    <location>
        <begin position="743"/>
        <end position="853"/>
    </location>
</feature>
<comment type="similarity">
    <text evidence="2">Belongs to the RPGRIP1 family.</text>
</comment>
<evidence type="ECO:0000313" key="9">
    <source>
        <dbReference type="EMBL" id="KPI85314.1"/>
    </source>
</evidence>
<dbReference type="Pfam" id="PF11618">
    <property type="entry name" value="C2-C2_1"/>
    <property type="match status" value="1"/>
</dbReference>
<feature type="compositionally biased region" description="Low complexity" evidence="7">
    <location>
        <begin position="1111"/>
        <end position="1123"/>
    </location>
</feature>
<evidence type="ECO:0000256" key="3">
    <source>
        <dbReference type="ARBA" id="ARBA00023054"/>
    </source>
</evidence>
<evidence type="ECO:0000256" key="4">
    <source>
        <dbReference type="ARBA" id="ARBA00023069"/>
    </source>
</evidence>
<feature type="compositionally biased region" description="Low complexity" evidence="7">
    <location>
        <begin position="879"/>
        <end position="890"/>
    </location>
</feature>
<reference evidence="9 10" key="1">
    <citation type="journal article" date="2015" name="PLoS Pathog.">
        <title>Leptomonas seymouri: Adaptations to the Dixenous Life Cycle Analyzed by Genome Sequencing, Transcriptome Profiling and Co-infection with Leishmania donovani.</title>
        <authorList>
            <person name="Kraeva N."/>
            <person name="Butenko A."/>
            <person name="Hlavacova J."/>
            <person name="Kostygov A."/>
            <person name="Myskova J."/>
            <person name="Grybchuk D."/>
            <person name="Lestinova T."/>
            <person name="Votypka J."/>
            <person name="Volf P."/>
            <person name="Opperdoes F."/>
            <person name="Flegontov P."/>
            <person name="Lukes J."/>
            <person name="Yurchenko V."/>
        </authorList>
    </citation>
    <scope>NUCLEOTIDE SEQUENCE [LARGE SCALE GENOMIC DNA]</scope>
    <source>
        <strain evidence="9 10">ATCC 30220</strain>
    </source>
</reference>
<evidence type="ECO:0000256" key="6">
    <source>
        <dbReference type="SAM" id="Coils"/>
    </source>
</evidence>
<proteinExistence type="inferred from homology"/>
<dbReference type="SUPFAM" id="SSF49562">
    <property type="entry name" value="C2 domain (Calcium/lipid-binding domain, CaLB)"/>
    <property type="match status" value="1"/>
</dbReference>
<dbReference type="EMBL" id="LJSK01000195">
    <property type="protein sequence ID" value="KPI85314.1"/>
    <property type="molecule type" value="Genomic_DNA"/>
</dbReference>
<dbReference type="InterPro" id="IPR031139">
    <property type="entry name" value="RPGRIP1_fam"/>
</dbReference>
<feature type="compositionally biased region" description="Low complexity" evidence="7">
    <location>
        <begin position="59"/>
        <end position="68"/>
    </location>
</feature>
<dbReference type="Gene3D" id="2.60.40.150">
    <property type="entry name" value="C2 domain"/>
    <property type="match status" value="1"/>
</dbReference>
<dbReference type="OrthoDB" id="272770at2759"/>
<dbReference type="GO" id="GO:1905515">
    <property type="term" value="P:non-motile cilium assembly"/>
    <property type="evidence" value="ECO:0007669"/>
    <property type="project" value="TreeGrafter"/>
</dbReference>
<evidence type="ECO:0000313" key="10">
    <source>
        <dbReference type="Proteomes" id="UP000038009"/>
    </source>
</evidence>
<accession>A0A0N1I4J8</accession>
<comment type="subcellular location">
    <subcellularLocation>
        <location evidence="1">Cell projection</location>
        <location evidence="1">Cilium</location>
    </subcellularLocation>
</comment>
<dbReference type="OMA" id="CRAECEE"/>
<dbReference type="PANTHER" id="PTHR14240:SF1">
    <property type="entry name" value="PROTEIN FANTOM-RELATED"/>
    <property type="match status" value="1"/>
</dbReference>
<name>A0A0N1I4J8_LEPSE</name>
<feature type="coiled-coil region" evidence="6">
    <location>
        <begin position="245"/>
        <end position="293"/>
    </location>
</feature>
<dbReference type="GO" id="GO:0005856">
    <property type="term" value="C:cytoskeleton"/>
    <property type="evidence" value="ECO:0007669"/>
    <property type="project" value="UniProtKB-ARBA"/>
</dbReference>
<keyword evidence="10" id="KW-1185">Reference proteome</keyword>
<feature type="compositionally biased region" description="Pro residues" evidence="7">
    <location>
        <begin position="1398"/>
        <end position="1411"/>
    </location>
</feature>
<feature type="compositionally biased region" description="Polar residues" evidence="7">
    <location>
        <begin position="1153"/>
        <end position="1164"/>
    </location>
</feature>
<evidence type="ECO:0000259" key="8">
    <source>
        <dbReference type="Pfam" id="PF11618"/>
    </source>
</evidence>
<feature type="region of interest" description="Disordered" evidence="7">
    <location>
        <begin position="590"/>
        <end position="610"/>
    </location>
</feature>
<dbReference type="PANTHER" id="PTHR14240">
    <property type="entry name" value="RETINITIS PIGMENTOSA GTPASE REGULATOR-INTERACTING PROTEIN"/>
    <property type="match status" value="1"/>
</dbReference>
<organism evidence="9 10">
    <name type="scientific">Leptomonas seymouri</name>
    <dbReference type="NCBI Taxonomy" id="5684"/>
    <lineage>
        <taxon>Eukaryota</taxon>
        <taxon>Discoba</taxon>
        <taxon>Euglenozoa</taxon>
        <taxon>Kinetoplastea</taxon>
        <taxon>Metakinetoplastina</taxon>
        <taxon>Trypanosomatida</taxon>
        <taxon>Trypanosomatidae</taxon>
        <taxon>Leishmaniinae</taxon>
        <taxon>Leptomonas</taxon>
    </lineage>
</organism>
<feature type="coiled-coil region" evidence="6">
    <location>
        <begin position="389"/>
        <end position="454"/>
    </location>
</feature>
<dbReference type="VEuPathDB" id="TriTrypDB:Lsey_0195_0070"/>
<comment type="caution">
    <text evidence="9">The sequence shown here is derived from an EMBL/GenBank/DDBJ whole genome shotgun (WGS) entry which is preliminary data.</text>
</comment>
<evidence type="ECO:0000256" key="1">
    <source>
        <dbReference type="ARBA" id="ARBA00004138"/>
    </source>
</evidence>
<dbReference type="InterPro" id="IPR021656">
    <property type="entry name" value="C2-C2_1"/>
</dbReference>
<dbReference type="Proteomes" id="UP000038009">
    <property type="component" value="Unassembled WGS sequence"/>
</dbReference>
<sequence length="1435" mass="157589">MSSRPLVRTARPPGNDWQDAYFSLDERYRQLQKRFHEQEQALKLVKVAQRRDGAPPRGPSLSSVSARRPPSRPTAQANNPVVTSSYHYENEADSPSKLHTPYENVSRTLGAGVLRPSLNISSPPFTRQSQTSFDYVTSDALPSGTVEGAPLRTGDSVSPVAQYIVPSSASAAPPQGLLHNDERRTQEYVPVPSAAQPQTARAAAIAEASAWGDAGALPDPAMVWGTDGQSSMQNYVVASALYHANEELRRKLNESSATLQTLQQELASSRSQCAAVQTRLDSAAQQMHQLVRERDLSTQKFTNASHTISDMERTLRDRVVEEEKLRFSMENQIAELRSRLVVGADSNELLQKDVRSLLTETRDRTGEVMQLRSKLALAESALSAQKNVNENMLVELKSLNVQLVEERKRLITVTREAQVASLNGTRIADLEAQLQRVKAERNTIEQEHVGLMAEFVRVTEDALRHAREEVRTDVADWKAAAEHWEQVSQLLYVDIAERTQQHLQCRAECEEAKEQRDRVALQVRALRDETALLSAKLHVVWPSHLADTKDLSVEDIQNVFGGKDRHGIFLFDERRRKAGAAAAAKVAERRRRQQRAAGAPMRVETGGVESELSADEETIEVCESNSVGDDESFKRTAHLLDDLSADPTSAAAQLQELHEVNAMLLSEMRQLRLTNDLLQDRLDSLAGQQRDARARVAAAEDSLQQREKAGHKLLEKQLDRVAFLEAQVKSLRGYHVAPNAPIDQIDDNENIFELFLGQLVAAEVPEGVEVPDLFSHVFCSVDFLLHETVTTPTVRGFNGFFDVTASFCVSMDTLLFYYLHTRRLLVQLHRVRNEGETATAIAAAAATEEAKEPSAGEVVGGNEHRRAKNGGGRESLGRSSAVTTTTSSSTHPSLRMAENMFETIAEGQVSLVDIILSEECRHAARPTMRGHVRLYTPGKRHIASLEFRLTARRPYSPTFLRVLQEAMVKTDTKTDRDNVTVDAPPSTVGASAHLLDWMRTTAGTSADAALQSMADVLLPLRTDLSSTAAPDSTNDRQERLRQQQTSSPMQPSAAAPSRPHRSQMQLVPVADADDATSSSSSFYALQRSRMAEISGALVAHLPAPSPPPSRSPRSSSPWSNHPPLSSGFGDANSGWAGPPRRFSSSAPHAPMEQESTLHSQSPSSFVHVDRSLLTQPTPTHRRNEGALHGTITCLWVDVERLELPADLPLPVPRLSCYFRVSAVQKEVWLEAPPTARYTWPYTVDHQRAGAAGAFGTPLPVQSVTQLAAVVREPLVLFLLDADVMASPPSRTAEPTAANAVSDSCVWAMVVCEWNQAVQHPDEPHAFSLPIIRRDQSVVAGAVMRLSLTATTSGTDSTAITNTAQAHRAPQPAPTAFENGAAPSLEGYPRGSRENSSILPPPPPMSPVPSQQPPATSIEEELLRLEYDQRVPRSGH</sequence>
<keyword evidence="5" id="KW-0966">Cell projection</keyword>
<keyword evidence="3 6" id="KW-0175">Coiled coil</keyword>
<evidence type="ECO:0000256" key="2">
    <source>
        <dbReference type="ARBA" id="ARBA00006042"/>
    </source>
</evidence>